<evidence type="ECO:0000256" key="6">
    <source>
        <dbReference type="RuleBase" id="RU369037"/>
    </source>
</evidence>
<dbReference type="InterPro" id="IPR047689">
    <property type="entry name" value="CopD"/>
</dbReference>
<gene>
    <name evidence="8" type="primary">copD</name>
    <name evidence="8" type="ORF">FKM52_06165</name>
</gene>
<dbReference type="GO" id="GO:0006825">
    <property type="term" value="P:copper ion transport"/>
    <property type="evidence" value="ECO:0007669"/>
    <property type="project" value="InterPro"/>
</dbReference>
<evidence type="ECO:0000313" key="9">
    <source>
        <dbReference type="Proteomes" id="UP000319523"/>
    </source>
</evidence>
<dbReference type="GO" id="GO:0046688">
    <property type="term" value="P:response to copper ion"/>
    <property type="evidence" value="ECO:0007669"/>
    <property type="project" value="UniProtKB-UniRule"/>
</dbReference>
<keyword evidence="6" id="KW-0997">Cell inner membrane</keyword>
<evidence type="ECO:0000256" key="2">
    <source>
        <dbReference type="ARBA" id="ARBA00022475"/>
    </source>
</evidence>
<comment type="function">
    <text evidence="6">Involved in copper resistance.</text>
</comment>
<dbReference type="Pfam" id="PF05425">
    <property type="entry name" value="CopD"/>
    <property type="match status" value="1"/>
</dbReference>
<feature type="transmembrane region" description="Helical" evidence="6">
    <location>
        <begin position="271"/>
        <end position="289"/>
    </location>
</feature>
<feature type="transmembrane region" description="Helical" evidence="6">
    <location>
        <begin position="119"/>
        <end position="141"/>
    </location>
</feature>
<name>A0A506VCF9_9GAMM</name>
<organism evidence="8 9">
    <name type="scientific">Mixta tenebrionis</name>
    <dbReference type="NCBI Taxonomy" id="2562439"/>
    <lineage>
        <taxon>Bacteria</taxon>
        <taxon>Pseudomonadati</taxon>
        <taxon>Pseudomonadota</taxon>
        <taxon>Gammaproteobacteria</taxon>
        <taxon>Enterobacterales</taxon>
        <taxon>Erwiniaceae</taxon>
        <taxon>Mixta</taxon>
    </lineage>
</organism>
<feature type="transmembrane region" description="Helical" evidence="6">
    <location>
        <begin position="44"/>
        <end position="65"/>
    </location>
</feature>
<dbReference type="Proteomes" id="UP000319523">
    <property type="component" value="Unassembled WGS sequence"/>
</dbReference>
<keyword evidence="6" id="KW-0186">Copper</keyword>
<reference evidence="8 9" key="1">
    <citation type="submission" date="2019-06" db="EMBL/GenBank/DDBJ databases">
        <authorList>
            <person name="Yang Y."/>
        </authorList>
    </citation>
    <scope>NUCLEOTIDE SEQUENCE [LARGE SCALE GENOMIC DNA]</scope>
    <source>
        <strain evidence="8 9">BIT-26</strain>
    </source>
</reference>
<comment type="caution">
    <text evidence="8">The sequence shown here is derived from an EMBL/GenBank/DDBJ whole genome shotgun (WGS) entry which is preliminary data.</text>
</comment>
<dbReference type="InterPro" id="IPR032694">
    <property type="entry name" value="CopC/D"/>
</dbReference>
<dbReference type="GO" id="GO:0005886">
    <property type="term" value="C:plasma membrane"/>
    <property type="evidence" value="ECO:0007669"/>
    <property type="project" value="UniProtKB-SubCell"/>
</dbReference>
<proteinExistence type="inferred from homology"/>
<dbReference type="RefSeq" id="WP_141175327.1">
    <property type="nucleotide sequence ID" value="NZ_JBHUFX010000013.1"/>
</dbReference>
<keyword evidence="5 6" id="KW-0472">Membrane</keyword>
<feature type="transmembrane region" description="Helical" evidence="6">
    <location>
        <begin position="94"/>
        <end position="112"/>
    </location>
</feature>
<comment type="subcellular location">
    <subcellularLocation>
        <location evidence="6">Cell inner membrane</location>
        <topology evidence="6">Multi-pass membrane protein</topology>
    </subcellularLocation>
    <subcellularLocation>
        <location evidence="1">Cell membrane</location>
        <topology evidence="1">Multi-pass membrane protein</topology>
    </subcellularLocation>
</comment>
<sequence>MTLDFIYILCRAFHFGALMLFVGSLFFSALLAPRRYQPQLGQRFMPLLSGSALLVLFSALAILAAQAGLMSGDWRNISQPAIWRAVLSTGFGQAWRLQLLFALLACLCLLWRGAARQRLLLLCGFIQLCILALVGHAAMQAGWPGVIQRLNHAVHLTGAAFWAGGLLPLLWVMRDARQPAWRGEAIYAMMRFSRYGHLAVALTLISGMINTAFIVGWPLPVNNPYRQWLLLKIGLVSVMVGTALFNRYYLVPRFRQAEGEAQRRFMRATQFELLLAVAVVLAVSLFATLQPE</sequence>
<evidence type="ECO:0000259" key="7">
    <source>
        <dbReference type="Pfam" id="PF05425"/>
    </source>
</evidence>
<feature type="domain" description="Copper resistance protein D" evidence="7">
    <location>
        <begin position="188"/>
        <end position="285"/>
    </location>
</feature>
<dbReference type="PANTHER" id="PTHR34820:SF4">
    <property type="entry name" value="INNER MEMBRANE PROTEIN YEBZ"/>
    <property type="match status" value="1"/>
</dbReference>
<dbReference type="AlphaFoldDB" id="A0A506VCF9"/>
<keyword evidence="3 6" id="KW-0812">Transmembrane</keyword>
<dbReference type="InterPro" id="IPR008457">
    <property type="entry name" value="Cu-R_CopD_dom"/>
</dbReference>
<feature type="transmembrane region" description="Helical" evidence="6">
    <location>
        <begin position="229"/>
        <end position="250"/>
    </location>
</feature>
<keyword evidence="9" id="KW-1185">Reference proteome</keyword>
<dbReference type="OrthoDB" id="7032707at2"/>
<evidence type="ECO:0000256" key="1">
    <source>
        <dbReference type="ARBA" id="ARBA00004651"/>
    </source>
</evidence>
<evidence type="ECO:0000313" key="8">
    <source>
        <dbReference type="EMBL" id="TPW43149.1"/>
    </source>
</evidence>
<protein>
    <recommendedName>
        <fullName evidence="6">Copper resistance protein D</fullName>
    </recommendedName>
</protein>
<feature type="transmembrane region" description="Helical" evidence="6">
    <location>
        <begin position="195"/>
        <end position="217"/>
    </location>
</feature>
<evidence type="ECO:0000256" key="4">
    <source>
        <dbReference type="ARBA" id="ARBA00022989"/>
    </source>
</evidence>
<evidence type="ECO:0000256" key="3">
    <source>
        <dbReference type="ARBA" id="ARBA00022692"/>
    </source>
</evidence>
<keyword evidence="4 6" id="KW-1133">Transmembrane helix</keyword>
<comment type="similarity">
    <text evidence="6">Belongs to the CopD family.</text>
</comment>
<evidence type="ECO:0000256" key="5">
    <source>
        <dbReference type="ARBA" id="ARBA00023136"/>
    </source>
</evidence>
<feature type="transmembrane region" description="Helical" evidence="6">
    <location>
        <begin position="6"/>
        <end position="32"/>
    </location>
</feature>
<dbReference type="EMBL" id="VHQI01000003">
    <property type="protein sequence ID" value="TPW43149.1"/>
    <property type="molecule type" value="Genomic_DNA"/>
</dbReference>
<feature type="transmembrane region" description="Helical" evidence="6">
    <location>
        <begin position="153"/>
        <end position="174"/>
    </location>
</feature>
<dbReference type="PANTHER" id="PTHR34820">
    <property type="entry name" value="INNER MEMBRANE PROTEIN YEBZ"/>
    <property type="match status" value="1"/>
</dbReference>
<keyword evidence="2 6" id="KW-1003">Cell membrane</keyword>
<accession>A0A506VCF9</accession>
<dbReference type="NCBIfam" id="NF033808">
    <property type="entry name" value="copper_CopD"/>
    <property type="match status" value="1"/>
</dbReference>